<dbReference type="EMBL" id="JAVCAP010000008">
    <property type="protein sequence ID" value="MDP8567073.1"/>
    <property type="molecule type" value="Genomic_DNA"/>
</dbReference>
<dbReference type="RefSeq" id="WP_306388805.1">
    <property type="nucleotide sequence ID" value="NZ_JAVCAP010000008.1"/>
</dbReference>
<dbReference type="SUPFAM" id="SSF47473">
    <property type="entry name" value="EF-hand"/>
    <property type="match status" value="1"/>
</dbReference>
<evidence type="ECO:0000259" key="2">
    <source>
        <dbReference type="Pfam" id="PF13202"/>
    </source>
</evidence>
<protein>
    <submittedName>
        <fullName evidence="3">EF-hand domain-containing protein</fullName>
    </submittedName>
</protein>
<dbReference type="Gene3D" id="1.10.238.10">
    <property type="entry name" value="EF-hand"/>
    <property type="match status" value="2"/>
</dbReference>
<feature type="domain" description="EF-hand" evidence="2">
    <location>
        <begin position="63"/>
        <end position="81"/>
    </location>
</feature>
<dbReference type="Pfam" id="PF13202">
    <property type="entry name" value="EF-hand_5"/>
    <property type="match status" value="1"/>
</dbReference>
<dbReference type="InterPro" id="IPR018247">
    <property type="entry name" value="EF_Hand_1_Ca_BS"/>
</dbReference>
<dbReference type="InterPro" id="IPR011992">
    <property type="entry name" value="EF-hand-dom_pair"/>
</dbReference>
<keyword evidence="4" id="KW-1185">Reference proteome</keyword>
<proteinExistence type="predicted"/>
<feature type="chain" id="PRO_5045919477" evidence="1">
    <location>
        <begin position="24"/>
        <end position="154"/>
    </location>
</feature>
<organism evidence="3 4">
    <name type="scientific">Methylophilus aquaticus</name>
    <dbReference type="NCBI Taxonomy" id="1971610"/>
    <lineage>
        <taxon>Bacteria</taxon>
        <taxon>Pseudomonadati</taxon>
        <taxon>Pseudomonadota</taxon>
        <taxon>Betaproteobacteria</taxon>
        <taxon>Nitrosomonadales</taxon>
        <taxon>Methylophilaceae</taxon>
        <taxon>Methylophilus</taxon>
    </lineage>
</organism>
<feature type="signal peptide" evidence="1">
    <location>
        <begin position="1"/>
        <end position="23"/>
    </location>
</feature>
<dbReference type="Proteomes" id="UP001225906">
    <property type="component" value="Unassembled WGS sequence"/>
</dbReference>
<gene>
    <name evidence="3" type="ORF">Q9291_04345</name>
</gene>
<reference evidence="4" key="1">
    <citation type="journal article" date="2019" name="Int. J. Syst. Evol. Microbiol.">
        <title>The Global Catalogue of Microorganisms (GCM) 10K type strain sequencing project: providing services to taxonomists for standard genome sequencing and annotation.</title>
        <authorList>
            <consortium name="The Broad Institute Genomics Platform"/>
            <consortium name="The Broad Institute Genome Sequencing Center for Infectious Disease"/>
            <person name="Wu L."/>
            <person name="Ma J."/>
        </authorList>
    </citation>
    <scope>NUCLEOTIDE SEQUENCE [LARGE SCALE GENOMIC DNA]</scope>
    <source>
        <strain evidence="4">VKM B-3159</strain>
    </source>
</reference>
<evidence type="ECO:0000256" key="1">
    <source>
        <dbReference type="SAM" id="SignalP"/>
    </source>
</evidence>
<accession>A0ABT9JR80</accession>
<evidence type="ECO:0000313" key="3">
    <source>
        <dbReference type="EMBL" id="MDP8567073.1"/>
    </source>
</evidence>
<dbReference type="InterPro" id="IPR002048">
    <property type="entry name" value="EF_hand_dom"/>
</dbReference>
<name>A0ABT9JR80_9PROT</name>
<comment type="caution">
    <text evidence="3">The sequence shown here is derived from an EMBL/GenBank/DDBJ whole genome shotgun (WGS) entry which is preliminary data.</text>
</comment>
<dbReference type="PROSITE" id="PS00018">
    <property type="entry name" value="EF_HAND_1"/>
    <property type="match status" value="2"/>
</dbReference>
<keyword evidence="1" id="KW-0732">Signal</keyword>
<sequence>MNSKLNVLVALLLGVVSMNVASAADLVTGGYAREFQQMGMMKMLDADGNHMVSLMEFNQYHTAVFNELDKNHDGSLDKSEWTGTRSEKLAMMSTGGYLRELGNVAMMDAADANHDHLVTQEEFLKFQGTVFVKLDTTGDKQLDAQEFVAKLVGR</sequence>
<evidence type="ECO:0000313" key="4">
    <source>
        <dbReference type="Proteomes" id="UP001225906"/>
    </source>
</evidence>